<keyword evidence="5 6" id="KW-0449">Lipoprotein</keyword>
<evidence type="ECO:0000313" key="8">
    <source>
        <dbReference type="EMBL" id="MFC4563324.1"/>
    </source>
</evidence>
<dbReference type="Proteomes" id="UP001595923">
    <property type="component" value="Unassembled WGS sequence"/>
</dbReference>
<keyword evidence="4" id="KW-0564">Palmitate</keyword>
<evidence type="ECO:0000256" key="2">
    <source>
        <dbReference type="ARBA" id="ARBA00022729"/>
    </source>
</evidence>
<dbReference type="Gene3D" id="3.40.190.10">
    <property type="entry name" value="Periplasmic binding protein-like II"/>
    <property type="match status" value="2"/>
</dbReference>
<dbReference type="PANTHER" id="PTHR30429:SF1">
    <property type="entry name" value="D-METHIONINE-BINDING LIPOPROTEIN METQ-RELATED"/>
    <property type="match status" value="1"/>
</dbReference>
<dbReference type="PANTHER" id="PTHR30429">
    <property type="entry name" value="D-METHIONINE-BINDING LIPOPROTEIN METQ"/>
    <property type="match status" value="1"/>
</dbReference>
<comment type="similarity">
    <text evidence="6">Belongs to the nlpA lipoprotein family.</text>
</comment>
<organism evidence="8 9">
    <name type="scientific">Nocardiopsis mangrovi</name>
    <dbReference type="NCBI Taxonomy" id="1179818"/>
    <lineage>
        <taxon>Bacteria</taxon>
        <taxon>Bacillati</taxon>
        <taxon>Actinomycetota</taxon>
        <taxon>Actinomycetes</taxon>
        <taxon>Streptosporangiales</taxon>
        <taxon>Nocardiopsidaceae</taxon>
        <taxon>Nocardiopsis</taxon>
    </lineage>
</organism>
<dbReference type="RefSeq" id="WP_378575406.1">
    <property type="nucleotide sequence ID" value="NZ_JBHSFQ010000014.1"/>
</dbReference>
<keyword evidence="9" id="KW-1185">Reference proteome</keyword>
<comment type="subcellular location">
    <subcellularLocation>
        <location evidence="1">Membrane</location>
        <topology evidence="1">Lipid-anchor</topology>
    </subcellularLocation>
</comment>
<feature type="chain" id="PRO_5045062616" description="Lipoprotein" evidence="7">
    <location>
        <begin position="20"/>
        <end position="280"/>
    </location>
</feature>
<feature type="signal peptide" evidence="7">
    <location>
        <begin position="1"/>
        <end position="19"/>
    </location>
</feature>
<evidence type="ECO:0000256" key="4">
    <source>
        <dbReference type="ARBA" id="ARBA00023139"/>
    </source>
</evidence>
<evidence type="ECO:0000256" key="3">
    <source>
        <dbReference type="ARBA" id="ARBA00023136"/>
    </source>
</evidence>
<name>A0ABV9DWS0_9ACTN</name>
<dbReference type="SUPFAM" id="SSF53850">
    <property type="entry name" value="Periplasmic binding protein-like II"/>
    <property type="match status" value="1"/>
</dbReference>
<keyword evidence="2 7" id="KW-0732">Signal</keyword>
<evidence type="ECO:0000256" key="5">
    <source>
        <dbReference type="ARBA" id="ARBA00023288"/>
    </source>
</evidence>
<dbReference type="EMBL" id="JBHSFQ010000014">
    <property type="protein sequence ID" value="MFC4563324.1"/>
    <property type="molecule type" value="Genomic_DNA"/>
</dbReference>
<gene>
    <name evidence="8" type="ORF">ACFO4E_15785</name>
</gene>
<sequence length="280" mass="29186">MHRHFVLPAVLIATLAAGACGAPSERASDGDGDGGAYTGPLRVGVTAGDGGDIARNVADLAEKSDTGLEVEVVEFSDYNVPNTALADGDLDANAFQHAPFLEEFNEASGTGIVPVAETYLAPLALYSDTVDDPADLPDGATIAIPNDVTNGSRSLLLLQEGGLVTLDPDAEGENHTVADIQDNPRDFAFEEIDAALLPRSLEDADASIINGGFAAEAGLTPRADGILVEDAADSPYVNIVAVDSGDEDDPRVAQYVELMRSPESKAFIEENFGETLIPVF</sequence>
<accession>A0ABV9DWS0</accession>
<protein>
    <recommendedName>
        <fullName evidence="6">Lipoprotein</fullName>
    </recommendedName>
</protein>
<evidence type="ECO:0000256" key="7">
    <source>
        <dbReference type="SAM" id="SignalP"/>
    </source>
</evidence>
<evidence type="ECO:0000313" key="9">
    <source>
        <dbReference type="Proteomes" id="UP001595923"/>
    </source>
</evidence>
<evidence type="ECO:0000256" key="1">
    <source>
        <dbReference type="ARBA" id="ARBA00004635"/>
    </source>
</evidence>
<evidence type="ECO:0000256" key="6">
    <source>
        <dbReference type="PIRNR" id="PIRNR002854"/>
    </source>
</evidence>
<dbReference type="PIRSF" id="PIRSF002854">
    <property type="entry name" value="MetQ"/>
    <property type="match status" value="1"/>
</dbReference>
<dbReference type="PROSITE" id="PS51257">
    <property type="entry name" value="PROKAR_LIPOPROTEIN"/>
    <property type="match status" value="1"/>
</dbReference>
<dbReference type="InterPro" id="IPR004872">
    <property type="entry name" value="Lipoprotein_NlpA"/>
</dbReference>
<keyword evidence="3" id="KW-0472">Membrane</keyword>
<proteinExistence type="inferred from homology"/>
<reference evidence="9" key="1">
    <citation type="journal article" date="2019" name="Int. J. Syst. Evol. Microbiol.">
        <title>The Global Catalogue of Microorganisms (GCM) 10K type strain sequencing project: providing services to taxonomists for standard genome sequencing and annotation.</title>
        <authorList>
            <consortium name="The Broad Institute Genomics Platform"/>
            <consortium name="The Broad Institute Genome Sequencing Center for Infectious Disease"/>
            <person name="Wu L."/>
            <person name="Ma J."/>
        </authorList>
    </citation>
    <scope>NUCLEOTIDE SEQUENCE [LARGE SCALE GENOMIC DNA]</scope>
    <source>
        <strain evidence="9">XZYJ18</strain>
    </source>
</reference>
<comment type="caution">
    <text evidence="8">The sequence shown here is derived from an EMBL/GenBank/DDBJ whole genome shotgun (WGS) entry which is preliminary data.</text>
</comment>
<dbReference type="Pfam" id="PF03180">
    <property type="entry name" value="Lipoprotein_9"/>
    <property type="match status" value="1"/>
</dbReference>